<evidence type="ECO:0000256" key="1">
    <source>
        <dbReference type="SAM" id="MobiDB-lite"/>
    </source>
</evidence>
<dbReference type="GO" id="GO:0019290">
    <property type="term" value="P:siderophore biosynthetic process"/>
    <property type="evidence" value="ECO:0007669"/>
    <property type="project" value="InterPro"/>
</dbReference>
<dbReference type="InterPro" id="IPR023401">
    <property type="entry name" value="ODC_N"/>
</dbReference>
<accession>A0A2S1SX39</accession>
<dbReference type="EMBL" id="CP029188">
    <property type="protein sequence ID" value="AWI30960.1"/>
    <property type="molecule type" value="Genomic_DNA"/>
</dbReference>
<dbReference type="Pfam" id="PF02423">
    <property type="entry name" value="OCD_Mu_crystall"/>
    <property type="match status" value="1"/>
</dbReference>
<dbReference type="InterPro" id="IPR003462">
    <property type="entry name" value="ODC_Mu_crystall"/>
</dbReference>
<keyword evidence="3" id="KW-1185">Reference proteome</keyword>
<reference evidence="2 3" key="1">
    <citation type="submission" date="2018-05" db="EMBL/GenBank/DDBJ databases">
        <title>Complete genome sequence of sponge-derived Streptomyces sp. HNM0039.</title>
        <authorList>
            <person name="Huang X."/>
            <person name="Zhou S."/>
        </authorList>
    </citation>
    <scope>NUCLEOTIDE SEQUENCE [LARGE SCALE GENOMIC DNA]</scope>
    <source>
        <strain evidence="2 3">HNM0039</strain>
    </source>
</reference>
<gene>
    <name evidence="2" type="ORF">DDW44_20890</name>
</gene>
<protein>
    <submittedName>
        <fullName evidence="2">2,3-diaminopropionate biosynthesis protein SbnB</fullName>
    </submittedName>
</protein>
<proteinExistence type="predicted"/>
<evidence type="ECO:0000313" key="3">
    <source>
        <dbReference type="Proteomes" id="UP000244900"/>
    </source>
</evidence>
<name>A0A2S1SX39_9ACTN</name>
<sequence length="371" mass="39687">MNTIRSSGTESAMESAKHHPHDPGVPDAAEAAPSFAVIPGEQVQRALRGHEKRIVELVEATYRLHGQGRTDSLPSYFLRLPDRPGSRIIALPASLGGQAGVDGIKWISSFPDNVAAGFPRASAVLILNDHDTGYPFACLESSIISATRTAASAALAADRLSRGRAAGRPARVGFFGTGLIARYIHTFLAGTGWSFDEIGVHDIAPESAAGFRCYLEQSGTAGRISVHEDPEELIRFSDLVVFATVAARPHVGDPSWFAHNPLVLHVSLRDLAPEVLLASANVVDDVEHCLRADTSPHLAERLTGGRAFLNGTLDDVIAGRVSLPADRPVVFSPFGLGVLDLAVGKWVYDEVARSGGLHVVDGFFHELRRYG</sequence>
<dbReference type="PIRSF" id="PIRSF001439">
    <property type="entry name" value="CryM"/>
    <property type="match status" value="1"/>
</dbReference>
<evidence type="ECO:0000313" key="2">
    <source>
        <dbReference type="EMBL" id="AWI30960.1"/>
    </source>
</evidence>
<dbReference type="NCBIfam" id="TIGR03944">
    <property type="entry name" value="dehyd_SbnB_fam"/>
    <property type="match status" value="1"/>
</dbReference>
<dbReference type="GO" id="GO:0016639">
    <property type="term" value="F:oxidoreductase activity, acting on the CH-NH2 group of donors, NAD or NADP as acceptor"/>
    <property type="evidence" value="ECO:0007669"/>
    <property type="project" value="InterPro"/>
</dbReference>
<dbReference type="AlphaFoldDB" id="A0A2S1SX39"/>
<dbReference type="GO" id="GO:0005737">
    <property type="term" value="C:cytoplasm"/>
    <property type="evidence" value="ECO:0007669"/>
    <property type="project" value="TreeGrafter"/>
</dbReference>
<dbReference type="OrthoDB" id="3396397at2"/>
<dbReference type="Gene3D" id="3.30.1780.10">
    <property type="entry name" value="ornithine cyclodeaminase, domain 1"/>
    <property type="match status" value="1"/>
</dbReference>
<dbReference type="PANTHER" id="PTHR13812:SF19">
    <property type="entry name" value="KETIMINE REDUCTASE MU-CRYSTALLIN"/>
    <property type="match status" value="1"/>
</dbReference>
<organism evidence="2 3">
    <name type="scientific">Streptomyces tirandamycinicus</name>
    <dbReference type="NCBI Taxonomy" id="2174846"/>
    <lineage>
        <taxon>Bacteria</taxon>
        <taxon>Bacillati</taxon>
        <taxon>Actinomycetota</taxon>
        <taxon>Actinomycetes</taxon>
        <taxon>Kitasatosporales</taxon>
        <taxon>Streptomycetaceae</taxon>
        <taxon>Streptomyces</taxon>
    </lineage>
</organism>
<feature type="region of interest" description="Disordered" evidence="1">
    <location>
        <begin position="1"/>
        <end position="29"/>
    </location>
</feature>
<dbReference type="KEGG" id="stir:DDW44_20890"/>
<dbReference type="Proteomes" id="UP000244900">
    <property type="component" value="Chromosome"/>
</dbReference>
<dbReference type="InterPro" id="IPR036291">
    <property type="entry name" value="NAD(P)-bd_dom_sf"/>
</dbReference>
<dbReference type="Gene3D" id="3.40.50.720">
    <property type="entry name" value="NAD(P)-binding Rossmann-like Domain"/>
    <property type="match status" value="1"/>
</dbReference>
<feature type="compositionally biased region" description="Basic and acidic residues" evidence="1">
    <location>
        <begin position="15"/>
        <end position="24"/>
    </location>
</feature>
<dbReference type="PANTHER" id="PTHR13812">
    <property type="entry name" value="KETIMINE REDUCTASE MU-CRYSTALLIN"/>
    <property type="match status" value="1"/>
</dbReference>
<dbReference type="InterPro" id="IPR023866">
    <property type="entry name" value="SbnB"/>
</dbReference>
<feature type="compositionally biased region" description="Polar residues" evidence="1">
    <location>
        <begin position="1"/>
        <end position="12"/>
    </location>
</feature>
<dbReference type="RefSeq" id="WP_108907352.1">
    <property type="nucleotide sequence ID" value="NZ_CP029188.1"/>
</dbReference>
<dbReference type="SUPFAM" id="SSF51735">
    <property type="entry name" value="NAD(P)-binding Rossmann-fold domains"/>
    <property type="match status" value="1"/>
</dbReference>